<protein>
    <submittedName>
        <fullName evidence="2">Uncharacterized protein</fullName>
    </submittedName>
</protein>
<keyword evidence="3" id="KW-1185">Reference proteome</keyword>
<evidence type="ECO:0000313" key="2">
    <source>
        <dbReference type="EMBL" id="OWK63227.1"/>
    </source>
</evidence>
<evidence type="ECO:0000256" key="1">
    <source>
        <dbReference type="SAM" id="MobiDB-lite"/>
    </source>
</evidence>
<accession>A0A218VB07</accession>
<reference evidence="2 3" key="1">
    <citation type="submission" date="2017-05" db="EMBL/GenBank/DDBJ databases">
        <title>Genome of assembly of the Bengalese finch, Lonchura striata domestica.</title>
        <authorList>
            <person name="Colquitt B.M."/>
            <person name="Brainard M.S."/>
        </authorList>
    </citation>
    <scope>NUCLEOTIDE SEQUENCE [LARGE SCALE GENOMIC DNA]</scope>
    <source>
        <strain evidence="2">White83orange57</strain>
    </source>
</reference>
<name>A0A218VB07_9PASE</name>
<comment type="caution">
    <text evidence="2">The sequence shown here is derived from an EMBL/GenBank/DDBJ whole genome shotgun (WGS) entry which is preliminary data.</text>
</comment>
<dbReference type="Proteomes" id="UP000197619">
    <property type="component" value="Unassembled WGS sequence"/>
</dbReference>
<sequence>MKSGYSDMNTSDDRPSMFPRVQTTSGHANPGYQPNNPYEMRSTNRDHFAERDYDDLVSVSHSPVGMEFLNSSTVGYRHY</sequence>
<dbReference type="EMBL" id="MUZQ01000015">
    <property type="protein sequence ID" value="OWK63227.1"/>
    <property type="molecule type" value="Genomic_DNA"/>
</dbReference>
<feature type="region of interest" description="Disordered" evidence="1">
    <location>
        <begin position="1"/>
        <end position="42"/>
    </location>
</feature>
<gene>
    <name evidence="2" type="ORF">RLOC_00013322</name>
</gene>
<organism evidence="2 3">
    <name type="scientific">Lonchura striata</name>
    <name type="common">white-rumped munia</name>
    <dbReference type="NCBI Taxonomy" id="40157"/>
    <lineage>
        <taxon>Eukaryota</taxon>
        <taxon>Metazoa</taxon>
        <taxon>Chordata</taxon>
        <taxon>Craniata</taxon>
        <taxon>Vertebrata</taxon>
        <taxon>Euteleostomi</taxon>
        <taxon>Archelosauria</taxon>
        <taxon>Archosauria</taxon>
        <taxon>Dinosauria</taxon>
        <taxon>Saurischia</taxon>
        <taxon>Theropoda</taxon>
        <taxon>Coelurosauria</taxon>
        <taxon>Aves</taxon>
        <taxon>Neognathae</taxon>
        <taxon>Neoaves</taxon>
        <taxon>Telluraves</taxon>
        <taxon>Australaves</taxon>
        <taxon>Passeriformes</taxon>
        <taxon>Passeroidea</taxon>
        <taxon>Estrildidae</taxon>
        <taxon>Estrildinae</taxon>
        <taxon>Lonchura</taxon>
    </lineage>
</organism>
<proteinExistence type="predicted"/>
<evidence type="ECO:0000313" key="3">
    <source>
        <dbReference type="Proteomes" id="UP000197619"/>
    </source>
</evidence>
<feature type="compositionally biased region" description="Polar residues" evidence="1">
    <location>
        <begin position="21"/>
        <end position="36"/>
    </location>
</feature>
<dbReference type="AlphaFoldDB" id="A0A218VB07"/>